<evidence type="ECO:0000313" key="2">
    <source>
        <dbReference type="Proteomes" id="UP000003231"/>
    </source>
</evidence>
<organism evidence="1 2">
    <name type="scientific">Yersinia pestis PY-08</name>
    <dbReference type="NCBI Taxonomy" id="992134"/>
    <lineage>
        <taxon>Bacteria</taxon>
        <taxon>Pseudomonadati</taxon>
        <taxon>Pseudomonadota</taxon>
        <taxon>Gammaproteobacteria</taxon>
        <taxon>Enterobacterales</taxon>
        <taxon>Yersiniaceae</taxon>
        <taxon>Yersinia</taxon>
    </lineage>
</organism>
<reference evidence="1 2" key="1">
    <citation type="submission" date="2012-05" db="EMBL/GenBank/DDBJ databases">
        <title>Genome sequence of Yersinia Pestis PY-08.</title>
        <authorList>
            <person name="Santana-Cruz I."/>
            <person name="Sengamalay N."/>
            <person name="McCracken C."/>
            <person name="Daugherty S.C."/>
            <person name="Maroo A."/>
            <person name="Vara P.G."/>
            <person name="Tallon L.J."/>
            <person name="Sadzewicz L."/>
            <person name="Vinetz J.M."/>
            <person name="Cespedes Zambrano M.J."/>
            <person name="Fraser-Liggett C.M."/>
            <person name="Tettelin H."/>
        </authorList>
    </citation>
    <scope>NUCLEOTIDE SEQUENCE [LARGE SCALE GENOMIC DNA]</scope>
    <source>
        <strain evidence="1 2">PY-08</strain>
    </source>
</reference>
<accession>A0AB72ZED1</accession>
<protein>
    <submittedName>
        <fullName evidence="1">Uncharacterized protein</fullName>
    </submittedName>
</protein>
<evidence type="ECO:0000313" key="1">
    <source>
        <dbReference type="EMBL" id="EIR14571.1"/>
    </source>
</evidence>
<proteinExistence type="predicted"/>
<dbReference type="EMBL" id="AKRT01000425">
    <property type="protein sequence ID" value="EIR14571.1"/>
    <property type="molecule type" value="Genomic_DNA"/>
</dbReference>
<dbReference type="AlphaFoldDB" id="A0AB72ZED1"/>
<gene>
    <name evidence="1" type="ORF">YPPY08_3892</name>
</gene>
<comment type="caution">
    <text evidence="1">The sequence shown here is derived from an EMBL/GenBank/DDBJ whole genome shotgun (WGS) entry which is preliminary data.</text>
</comment>
<sequence length="40" mass="4881">MEITRDLHNLYCIETRYCIYCVNTLLYQYLTVSIPYCINK</sequence>
<name>A0AB72ZED1_YERPE</name>
<dbReference type="Proteomes" id="UP000003231">
    <property type="component" value="Unassembled WGS sequence"/>
</dbReference>